<evidence type="ECO:0000259" key="2">
    <source>
        <dbReference type="Pfam" id="PF03572"/>
    </source>
</evidence>
<gene>
    <name evidence="3" type="ORF">HaLaN_10522</name>
</gene>
<dbReference type="Gene3D" id="3.90.226.10">
    <property type="entry name" value="2-enoyl-CoA Hydratase, Chain A, domain 1"/>
    <property type="match status" value="2"/>
</dbReference>
<feature type="region of interest" description="Disordered" evidence="1">
    <location>
        <begin position="112"/>
        <end position="131"/>
    </location>
</feature>
<keyword evidence="4" id="KW-1185">Reference proteome</keyword>
<dbReference type="Gene3D" id="3.30.750.44">
    <property type="match status" value="1"/>
</dbReference>
<evidence type="ECO:0000313" key="3">
    <source>
        <dbReference type="EMBL" id="GFH14461.1"/>
    </source>
</evidence>
<protein>
    <submittedName>
        <fullName evidence="3">PDZ domain-containing protein</fullName>
    </submittedName>
</protein>
<proteinExistence type="predicted"/>
<feature type="compositionally biased region" description="Gly residues" evidence="1">
    <location>
        <begin position="162"/>
        <end position="184"/>
    </location>
</feature>
<dbReference type="EMBL" id="BLLF01000729">
    <property type="protein sequence ID" value="GFH14461.1"/>
    <property type="molecule type" value="Genomic_DNA"/>
</dbReference>
<organism evidence="3 4">
    <name type="scientific">Haematococcus lacustris</name>
    <name type="common">Green alga</name>
    <name type="synonym">Haematococcus pluvialis</name>
    <dbReference type="NCBI Taxonomy" id="44745"/>
    <lineage>
        <taxon>Eukaryota</taxon>
        <taxon>Viridiplantae</taxon>
        <taxon>Chlorophyta</taxon>
        <taxon>core chlorophytes</taxon>
        <taxon>Chlorophyceae</taxon>
        <taxon>CS clade</taxon>
        <taxon>Chlamydomonadales</taxon>
        <taxon>Haematococcaceae</taxon>
        <taxon>Haematococcus</taxon>
    </lineage>
</organism>
<dbReference type="InterPro" id="IPR029045">
    <property type="entry name" value="ClpP/crotonase-like_dom_sf"/>
</dbReference>
<dbReference type="PANTHER" id="PTHR32060">
    <property type="entry name" value="TAIL-SPECIFIC PROTEASE"/>
    <property type="match status" value="1"/>
</dbReference>
<sequence length="259" mass="26243">MRGVSSTPSLSLRCCRCWGVKCPGSVAACTMHHATSSQYQSAALTVLAGALRDNGRAVIIGQRTFGKGVVQWFFPLDPPTALPTSTQPAVVPSTNDPTITTDQAVGQIGARESRMAEGPADDAGASGDQGEERLMASQGALASSTVSTKSAVQLGNSSVGVGVGGSGGSQDAGLQREGGLGQSGGNRPALPAVDVEPGGGLRITVAKWLTPSGWDITRQGGLVPDLVCDAHPAAFGDPVDACIEAALAWIRAEQDQGHG</sequence>
<dbReference type="InterPro" id="IPR005151">
    <property type="entry name" value="Tail-specific_protease"/>
</dbReference>
<dbReference type="GO" id="GO:0008236">
    <property type="term" value="F:serine-type peptidase activity"/>
    <property type="evidence" value="ECO:0007669"/>
    <property type="project" value="InterPro"/>
</dbReference>
<dbReference type="GO" id="GO:0006508">
    <property type="term" value="P:proteolysis"/>
    <property type="evidence" value="ECO:0007669"/>
    <property type="project" value="InterPro"/>
</dbReference>
<dbReference type="GO" id="GO:0004175">
    <property type="term" value="F:endopeptidase activity"/>
    <property type="evidence" value="ECO:0007669"/>
    <property type="project" value="TreeGrafter"/>
</dbReference>
<evidence type="ECO:0000313" key="4">
    <source>
        <dbReference type="Proteomes" id="UP000485058"/>
    </source>
</evidence>
<feature type="domain" description="Tail specific protease" evidence="2">
    <location>
        <begin position="41"/>
        <end position="96"/>
    </location>
</feature>
<name>A0A699YXV5_HAELA</name>
<dbReference type="Pfam" id="PF03572">
    <property type="entry name" value="Peptidase_S41"/>
    <property type="match status" value="1"/>
</dbReference>
<reference evidence="3 4" key="1">
    <citation type="submission" date="2020-02" db="EMBL/GenBank/DDBJ databases">
        <title>Draft genome sequence of Haematococcus lacustris strain NIES-144.</title>
        <authorList>
            <person name="Morimoto D."/>
            <person name="Nakagawa S."/>
            <person name="Yoshida T."/>
            <person name="Sawayama S."/>
        </authorList>
    </citation>
    <scope>NUCLEOTIDE SEQUENCE [LARGE SCALE GENOMIC DNA]</scope>
    <source>
        <strain evidence="3 4">NIES-144</strain>
    </source>
</reference>
<accession>A0A699YXV5</accession>
<dbReference type="PANTHER" id="PTHR32060:SF28">
    <property type="entry name" value="PEPTIDASE S41 FAMILY PROTEIN"/>
    <property type="match status" value="1"/>
</dbReference>
<dbReference type="AlphaFoldDB" id="A0A699YXV5"/>
<feature type="region of interest" description="Disordered" evidence="1">
    <location>
        <begin position="162"/>
        <end position="191"/>
    </location>
</feature>
<dbReference type="SUPFAM" id="SSF52096">
    <property type="entry name" value="ClpP/crotonase"/>
    <property type="match status" value="2"/>
</dbReference>
<comment type="caution">
    <text evidence="3">The sequence shown here is derived from an EMBL/GenBank/DDBJ whole genome shotgun (WGS) entry which is preliminary data.</text>
</comment>
<dbReference type="Proteomes" id="UP000485058">
    <property type="component" value="Unassembled WGS sequence"/>
</dbReference>
<evidence type="ECO:0000256" key="1">
    <source>
        <dbReference type="SAM" id="MobiDB-lite"/>
    </source>
</evidence>